<dbReference type="SUPFAM" id="SSF51445">
    <property type="entry name" value="(Trans)glycosidases"/>
    <property type="match status" value="1"/>
</dbReference>
<feature type="domain" description="Glycosyl hydrolase family 13 catalytic" evidence="1">
    <location>
        <begin position="108"/>
        <end position="558"/>
    </location>
</feature>
<keyword evidence="3" id="KW-1185">Reference proteome</keyword>
<dbReference type="InParanoid" id="A0A540VCW2"/>
<dbReference type="InterPro" id="IPR013780">
    <property type="entry name" value="Glyco_hydro_b"/>
</dbReference>
<dbReference type="Proteomes" id="UP000317371">
    <property type="component" value="Unassembled WGS sequence"/>
</dbReference>
<dbReference type="CDD" id="cd11324">
    <property type="entry name" value="AmyAc_Amylosucrase"/>
    <property type="match status" value="1"/>
</dbReference>
<dbReference type="Gene3D" id="2.60.40.1180">
    <property type="entry name" value="Golgi alpha-mannosidase II"/>
    <property type="match status" value="1"/>
</dbReference>
<sequence>MDRQTVAREAQRTLERLWPRLSQAFADQDPTLWDEFAGRLRTHFPALFERLVALYGHHYDFFYHLEQLLVEAGQAWFTRDPALRALDRQRQADPRWFQSEKMLGAVYYVDLFAGDLQGLRKKIPYLQELGVTYLHLMPLFQAPQPENDGGYAISDYRQVDPRLGTMADLQALATELRAANISLCLDFVFNHTSDEHPWALRAQAGDPEFQAFYFIFPDRTLPDQYERHLREIFPDEHPGAFTYRPEMNAWVWTTFHTYQWDLNYSNPQVFRAMAGEMLFLANVGTEILRLDALAFTWKELGTSCENLPKAHTLIQAFSILARIAAPSLLFKSEAIVHPDEVVKYIRPDECQLSYNPLLMALLWNSLATREVRLLRHAMSYRFRIPDECAWVNYVRCHDDIGWTFDDGDAAALGINGYDHRRFLNAFYTGRFPGSFARGLPFQENPRTGDARISGTLASLAGLERALHLGDPAEIDLAIRRILLLHAVILAIGGIPLIYLGDEIGLLNDYRFREDPAKADDTRWVHRPAMDWEKAERRRDPNTVEGRIYQGLQKLVQVRKATPALAGHAMEVVDMGNDHVFAFVRANEHGRLLAIHNFTENPQPLPSNGIRLHGLGYHFRDLVTGLPLELATDGELTLEPYQILWLVPQADGESAS</sequence>
<reference evidence="2 3" key="1">
    <citation type="submission" date="2019-06" db="EMBL/GenBank/DDBJ databases">
        <title>Genome sequence of Litorilinea aerophila BAA-2444.</title>
        <authorList>
            <person name="Maclea K.S."/>
            <person name="Maurais E.G."/>
            <person name="Iannazzi L.C."/>
        </authorList>
    </citation>
    <scope>NUCLEOTIDE SEQUENCE [LARGE SCALE GENOMIC DNA]</scope>
    <source>
        <strain evidence="2 3">ATCC BAA-2444</strain>
    </source>
</reference>
<protein>
    <submittedName>
        <fullName evidence="2">Amylosucrase</fullName>
    </submittedName>
</protein>
<evidence type="ECO:0000313" key="3">
    <source>
        <dbReference type="Proteomes" id="UP000317371"/>
    </source>
</evidence>
<dbReference type="Gene3D" id="1.10.1740.10">
    <property type="match status" value="1"/>
</dbReference>
<dbReference type="GO" id="GO:0005975">
    <property type="term" value="P:carbohydrate metabolic process"/>
    <property type="evidence" value="ECO:0007669"/>
    <property type="project" value="InterPro"/>
</dbReference>
<dbReference type="AlphaFoldDB" id="A0A540VCW2"/>
<proteinExistence type="predicted"/>
<dbReference type="Gene3D" id="3.20.20.80">
    <property type="entry name" value="Glycosidases"/>
    <property type="match status" value="1"/>
</dbReference>
<dbReference type="InterPro" id="IPR045857">
    <property type="entry name" value="O16G_dom_2"/>
</dbReference>
<name>A0A540VCW2_9CHLR</name>
<dbReference type="PANTHER" id="PTHR10357:SF213">
    <property type="entry name" value="ALPHA AMYLASE CATALYTIC REGION"/>
    <property type="match status" value="1"/>
</dbReference>
<dbReference type="PANTHER" id="PTHR10357">
    <property type="entry name" value="ALPHA-AMYLASE FAMILY MEMBER"/>
    <property type="match status" value="1"/>
</dbReference>
<dbReference type="SMART" id="SM00642">
    <property type="entry name" value="Aamy"/>
    <property type="match status" value="1"/>
</dbReference>
<evidence type="ECO:0000313" key="2">
    <source>
        <dbReference type="EMBL" id="TQE94532.1"/>
    </source>
</evidence>
<dbReference type="InterPro" id="IPR017853">
    <property type="entry name" value="GH"/>
</dbReference>
<dbReference type="EMBL" id="VIGC01000023">
    <property type="protein sequence ID" value="TQE94532.1"/>
    <property type="molecule type" value="Genomic_DNA"/>
</dbReference>
<dbReference type="InterPro" id="IPR006047">
    <property type="entry name" value="GH13_cat_dom"/>
</dbReference>
<dbReference type="SUPFAM" id="SSF51011">
    <property type="entry name" value="Glycosyl hydrolase domain"/>
    <property type="match status" value="1"/>
</dbReference>
<gene>
    <name evidence="2" type="ORF">FKZ61_16335</name>
</gene>
<accession>A0A540VCW2</accession>
<dbReference type="Pfam" id="PF22582">
    <property type="entry name" value="Amylosucrase_C-like"/>
    <property type="match status" value="1"/>
</dbReference>
<dbReference type="OrthoDB" id="9805159at2"/>
<dbReference type="InterPro" id="IPR044077">
    <property type="entry name" value="Amylosucrase"/>
</dbReference>
<dbReference type="Pfam" id="PF00128">
    <property type="entry name" value="Alpha-amylase"/>
    <property type="match status" value="1"/>
</dbReference>
<dbReference type="GO" id="GO:0047669">
    <property type="term" value="F:amylosucrase activity"/>
    <property type="evidence" value="ECO:0007669"/>
    <property type="project" value="InterPro"/>
</dbReference>
<dbReference type="Gene3D" id="3.90.400.10">
    <property type="entry name" value="Oligo-1,6-glucosidase, Domain 2"/>
    <property type="match status" value="1"/>
</dbReference>
<comment type="caution">
    <text evidence="2">The sequence shown here is derived from an EMBL/GenBank/DDBJ whole genome shotgun (WGS) entry which is preliminary data.</text>
</comment>
<organism evidence="2 3">
    <name type="scientific">Litorilinea aerophila</name>
    <dbReference type="NCBI Taxonomy" id="1204385"/>
    <lineage>
        <taxon>Bacteria</taxon>
        <taxon>Bacillati</taxon>
        <taxon>Chloroflexota</taxon>
        <taxon>Caldilineae</taxon>
        <taxon>Caldilineales</taxon>
        <taxon>Caldilineaceae</taxon>
        <taxon>Litorilinea</taxon>
    </lineage>
</organism>
<dbReference type="InterPro" id="IPR055218">
    <property type="entry name" value="Amylosucrase_C"/>
</dbReference>
<evidence type="ECO:0000259" key="1">
    <source>
        <dbReference type="SMART" id="SM00642"/>
    </source>
</evidence>